<name>X1SJL8_9ZZZZ</name>
<accession>X1SJL8</accession>
<proteinExistence type="predicted"/>
<evidence type="ECO:0000256" key="1">
    <source>
        <dbReference type="SAM" id="MobiDB-lite"/>
    </source>
</evidence>
<sequence length="144" mass="15000">MARLTLIIVLLLVLLGSTLHTPAVQADDGNDDDEATASVQLTVNVVQPVTPTPSGGPTYTTTKTDYCGVSGSFLLSRSGRVLRTVTAGCKDGDLVITIEKDTIALDKDGKALRSLTIHEDADPPPLPEGDNFIGLPFNLGPSGA</sequence>
<organism evidence="2">
    <name type="scientific">marine sediment metagenome</name>
    <dbReference type="NCBI Taxonomy" id="412755"/>
    <lineage>
        <taxon>unclassified sequences</taxon>
        <taxon>metagenomes</taxon>
        <taxon>ecological metagenomes</taxon>
    </lineage>
</organism>
<reference evidence="2" key="1">
    <citation type="journal article" date="2014" name="Front. Microbiol.">
        <title>High frequency of phylogenetically diverse reductive dehalogenase-homologous genes in deep subseafloor sedimentary metagenomes.</title>
        <authorList>
            <person name="Kawai M."/>
            <person name="Futagami T."/>
            <person name="Toyoda A."/>
            <person name="Takaki Y."/>
            <person name="Nishi S."/>
            <person name="Hori S."/>
            <person name="Arai W."/>
            <person name="Tsubouchi T."/>
            <person name="Morono Y."/>
            <person name="Uchiyama I."/>
            <person name="Ito T."/>
            <person name="Fujiyama A."/>
            <person name="Inagaki F."/>
            <person name="Takami H."/>
        </authorList>
    </citation>
    <scope>NUCLEOTIDE SEQUENCE</scope>
    <source>
        <strain evidence="2">Expedition CK06-06</strain>
    </source>
</reference>
<comment type="caution">
    <text evidence="2">The sequence shown here is derived from an EMBL/GenBank/DDBJ whole genome shotgun (WGS) entry which is preliminary data.</text>
</comment>
<dbReference type="EMBL" id="BARW01010382">
    <property type="protein sequence ID" value="GAI75570.1"/>
    <property type="molecule type" value="Genomic_DNA"/>
</dbReference>
<feature type="region of interest" description="Disordered" evidence="1">
    <location>
        <begin position="118"/>
        <end position="144"/>
    </location>
</feature>
<feature type="non-terminal residue" evidence="2">
    <location>
        <position position="144"/>
    </location>
</feature>
<dbReference type="AlphaFoldDB" id="X1SJL8"/>
<evidence type="ECO:0000313" key="2">
    <source>
        <dbReference type="EMBL" id="GAI75570.1"/>
    </source>
</evidence>
<protein>
    <submittedName>
        <fullName evidence="2">Uncharacterized protein</fullName>
    </submittedName>
</protein>
<gene>
    <name evidence="2" type="ORF">S12H4_20465</name>
</gene>